<gene>
    <name evidence="2" type="ORF">IWA51_09110</name>
</gene>
<evidence type="ECO:0000313" key="3">
    <source>
        <dbReference type="Proteomes" id="UP000595224"/>
    </source>
</evidence>
<keyword evidence="1" id="KW-0732">Signal</keyword>
<dbReference type="EMBL" id="CP064936">
    <property type="protein sequence ID" value="QQA00426.1"/>
    <property type="molecule type" value="Genomic_DNA"/>
</dbReference>
<name>A0A7T3RCD2_9SPIR</name>
<accession>A0A7T3RCD2</accession>
<reference evidence="2 3" key="1">
    <citation type="submission" date="2020-11" db="EMBL/GenBank/DDBJ databases">
        <title>Treponema Peruensis nv. sp., first commensal Treponema isolated from human feces.</title>
        <authorList>
            <person name="Belkhou C."/>
            <person name="Raes J."/>
        </authorList>
    </citation>
    <scope>NUCLEOTIDE SEQUENCE [LARGE SCALE GENOMIC DNA]</scope>
    <source>
        <strain evidence="2 3">RCC2812</strain>
    </source>
</reference>
<organism evidence="2 3">
    <name type="scientific">Treponema peruense</name>
    <dbReference type="NCBI Taxonomy" id="2787628"/>
    <lineage>
        <taxon>Bacteria</taxon>
        <taxon>Pseudomonadati</taxon>
        <taxon>Spirochaetota</taxon>
        <taxon>Spirochaetia</taxon>
        <taxon>Spirochaetales</taxon>
        <taxon>Treponemataceae</taxon>
        <taxon>Treponema</taxon>
    </lineage>
</organism>
<feature type="chain" id="PRO_5032609051" description="Porin" evidence="1">
    <location>
        <begin position="24"/>
        <end position="318"/>
    </location>
</feature>
<evidence type="ECO:0000256" key="1">
    <source>
        <dbReference type="SAM" id="SignalP"/>
    </source>
</evidence>
<protein>
    <recommendedName>
        <fullName evidence="4">Porin</fullName>
    </recommendedName>
</protein>
<feature type="signal peptide" evidence="1">
    <location>
        <begin position="1"/>
        <end position="23"/>
    </location>
</feature>
<keyword evidence="3" id="KW-1185">Reference proteome</keyword>
<evidence type="ECO:0008006" key="4">
    <source>
        <dbReference type="Google" id="ProtNLM"/>
    </source>
</evidence>
<dbReference type="Proteomes" id="UP000595224">
    <property type="component" value="Chromosome"/>
</dbReference>
<dbReference type="RefSeq" id="WP_198442177.1">
    <property type="nucleotide sequence ID" value="NZ_CBCSHE010000001.1"/>
</dbReference>
<dbReference type="AlphaFoldDB" id="A0A7T3RCD2"/>
<proteinExistence type="predicted"/>
<dbReference type="KEGG" id="tper:IWA51_09110"/>
<sequence>MKMNLKGTIAAVALVFGMSAVSAEGLSFGGYFRTGAAFNLDSDASKAEAKYAEGNYYGGGDRLRLNIAYDSGSAGVTFRFQNAATGAYFSEDNVKWAMGYAKLFDGLVVAEAGILTDSYTGSDGWEGYDFSGSKGIGLVVLPVEGLAIQSTFLLDGTYADVGDLTLNAKYTADGFAVAGGYKFSGEAFGYVGISAVEDLSAAFEVKWVKDSTLDFVEDIGYSFTDSFSAGLLAYERLGGDDPVFEFNPHAMFGIDDTFAVSAESYITVPTAEGEDVSFTVTPALWISVPKATVSVFYTFKKAGDTTTNVAGAGVKVAL</sequence>
<evidence type="ECO:0000313" key="2">
    <source>
        <dbReference type="EMBL" id="QQA00426.1"/>
    </source>
</evidence>